<protein>
    <submittedName>
        <fullName evidence="2">Uncharacterized protein</fullName>
    </submittedName>
</protein>
<dbReference type="KEGG" id="eri:EEI45_04405"/>
<dbReference type="EMBL" id="CP034234">
    <property type="protein sequence ID" value="AZK44098.1"/>
    <property type="molecule type" value="Genomic_DNA"/>
</dbReference>
<sequence>MKKVFPLAILGAAIGAAGYYMNQNNKKHVEKTIETLDEISRSAEDTVSELAQEIDESEEA</sequence>
<dbReference type="AlphaFoldDB" id="A0A3S8RMD5"/>
<feature type="coiled-coil region" evidence="1">
    <location>
        <begin position="33"/>
        <end position="60"/>
    </location>
</feature>
<evidence type="ECO:0000313" key="3">
    <source>
        <dbReference type="Proteomes" id="UP000278804"/>
    </source>
</evidence>
<dbReference type="RefSeq" id="WP_125164284.1">
    <property type="nucleotide sequence ID" value="NZ_CP034234.1"/>
</dbReference>
<accession>A0A3S8RMD5</accession>
<evidence type="ECO:0000313" key="2">
    <source>
        <dbReference type="EMBL" id="AZK44098.1"/>
    </source>
</evidence>
<keyword evidence="3" id="KW-1185">Reference proteome</keyword>
<name>A0A3S8RMD5_9FIRM</name>
<evidence type="ECO:0000256" key="1">
    <source>
        <dbReference type="SAM" id="Coils"/>
    </source>
</evidence>
<keyword evidence="1" id="KW-0175">Coiled coil</keyword>
<reference evidence="2 3" key="1">
    <citation type="journal article" date="2020" name="Int. J. Syst. Evol. Microbiol.">
        <title>Description of Erysipelothrix piscisicarius sp. nov., an emergent fish pathogen, and assessment of virulence using a tiger barb (Puntigrus tetrazona) infection model.</title>
        <authorList>
            <person name="Pomaranski E.K."/>
            <person name="Griffin M.J."/>
            <person name="Camus A.C."/>
            <person name="Armwood A.R."/>
            <person name="Shelley J."/>
            <person name="Waldbieser G.C."/>
            <person name="LaFrentz B.R."/>
            <person name="Garcia J.C."/>
            <person name="Yanong R."/>
            <person name="Soto E."/>
        </authorList>
    </citation>
    <scope>NUCLEOTIDE SEQUENCE [LARGE SCALE GENOMIC DNA]</scope>
    <source>
        <strain evidence="2 3">15TAL0474</strain>
    </source>
</reference>
<proteinExistence type="predicted"/>
<organism evidence="2 3">
    <name type="scientific">Erysipelothrix piscisicarius</name>
    <dbReference type="NCBI Taxonomy" id="2485784"/>
    <lineage>
        <taxon>Bacteria</taxon>
        <taxon>Bacillati</taxon>
        <taxon>Bacillota</taxon>
        <taxon>Erysipelotrichia</taxon>
        <taxon>Erysipelotrichales</taxon>
        <taxon>Erysipelotrichaceae</taxon>
        <taxon>Erysipelothrix</taxon>
    </lineage>
</organism>
<dbReference type="Proteomes" id="UP000278804">
    <property type="component" value="Chromosome"/>
</dbReference>
<gene>
    <name evidence="2" type="ORF">EEI45_04405</name>
</gene>